<dbReference type="EMBL" id="KV014880">
    <property type="protein sequence ID" value="KZV21616.1"/>
    <property type="molecule type" value="Genomic_DNA"/>
</dbReference>
<keyword evidence="2" id="KW-0472">Membrane</keyword>
<feature type="compositionally biased region" description="Basic and acidic residues" evidence="1">
    <location>
        <begin position="550"/>
        <end position="581"/>
    </location>
</feature>
<keyword evidence="2" id="KW-1133">Transmembrane helix</keyword>
<dbReference type="Proteomes" id="UP000250235">
    <property type="component" value="Unassembled WGS sequence"/>
</dbReference>
<dbReference type="PANTHER" id="PTHR36810">
    <property type="entry name" value="BNACNNG47150D PROTEIN"/>
    <property type="match status" value="1"/>
</dbReference>
<proteinExistence type="predicted"/>
<protein>
    <submittedName>
        <fullName evidence="3">Uncharacterized protein</fullName>
    </submittedName>
</protein>
<evidence type="ECO:0000256" key="2">
    <source>
        <dbReference type="SAM" id="Phobius"/>
    </source>
</evidence>
<feature type="transmembrane region" description="Helical" evidence="2">
    <location>
        <begin position="664"/>
        <end position="683"/>
    </location>
</feature>
<organism evidence="3 4">
    <name type="scientific">Dorcoceras hygrometricum</name>
    <dbReference type="NCBI Taxonomy" id="472368"/>
    <lineage>
        <taxon>Eukaryota</taxon>
        <taxon>Viridiplantae</taxon>
        <taxon>Streptophyta</taxon>
        <taxon>Embryophyta</taxon>
        <taxon>Tracheophyta</taxon>
        <taxon>Spermatophyta</taxon>
        <taxon>Magnoliopsida</taxon>
        <taxon>eudicotyledons</taxon>
        <taxon>Gunneridae</taxon>
        <taxon>Pentapetalae</taxon>
        <taxon>asterids</taxon>
        <taxon>lamiids</taxon>
        <taxon>Lamiales</taxon>
        <taxon>Gesneriaceae</taxon>
        <taxon>Didymocarpoideae</taxon>
        <taxon>Trichosporeae</taxon>
        <taxon>Loxocarpinae</taxon>
        <taxon>Dorcoceras</taxon>
    </lineage>
</organism>
<evidence type="ECO:0000313" key="3">
    <source>
        <dbReference type="EMBL" id="KZV21616.1"/>
    </source>
</evidence>
<gene>
    <name evidence="3" type="ORF">F511_17641</name>
</gene>
<feature type="compositionally biased region" description="Low complexity" evidence="1">
    <location>
        <begin position="218"/>
        <end position="237"/>
    </location>
</feature>
<reference evidence="3 4" key="1">
    <citation type="journal article" date="2015" name="Proc. Natl. Acad. Sci. U.S.A.">
        <title>The resurrection genome of Boea hygrometrica: A blueprint for survival of dehydration.</title>
        <authorList>
            <person name="Xiao L."/>
            <person name="Yang G."/>
            <person name="Zhang L."/>
            <person name="Yang X."/>
            <person name="Zhao S."/>
            <person name="Ji Z."/>
            <person name="Zhou Q."/>
            <person name="Hu M."/>
            <person name="Wang Y."/>
            <person name="Chen M."/>
            <person name="Xu Y."/>
            <person name="Jin H."/>
            <person name="Xiao X."/>
            <person name="Hu G."/>
            <person name="Bao F."/>
            <person name="Hu Y."/>
            <person name="Wan P."/>
            <person name="Li L."/>
            <person name="Deng X."/>
            <person name="Kuang T."/>
            <person name="Xiang C."/>
            <person name="Zhu J.K."/>
            <person name="Oliver M.J."/>
            <person name="He Y."/>
        </authorList>
    </citation>
    <scope>NUCLEOTIDE SEQUENCE [LARGE SCALE GENOMIC DNA]</scope>
    <source>
        <strain evidence="4">cv. XS01</strain>
    </source>
</reference>
<feature type="region of interest" description="Disordered" evidence="1">
    <location>
        <begin position="175"/>
        <end position="264"/>
    </location>
</feature>
<sequence>MKGENTGKKKNSDKTLNFDSLVVTAITNEDKNLADLSSTKVESDRVAYSWSQCREPYKFQGISSSSDPSAISVKVSIGKRCYRTQDKGDFSFPIAKLTEELAVTLVDEEENEIAYTGIRVLQIIQKGTWDDIFSLEGGGQIHLKLRFFLNEEEQNRIRVMRESVMKKNLASASNINLIRSESTSSTHNSEEKPTRTEQNASDSKANFAAEVVSREAEASPVDSPSSSVASSIGSTSGYQKEEEIIQETENPEAETQSSQEHKTTSVEAIEMELPAVKSKDQNFMEKTPSNVRKMISAFESGQLKDVKSLKRPASVLPEQMVFRKEHSLEGLDEKGVAKSTTQSLRKAEVAHLTGNLSQNLINRYGQEDLVSGASQPFSDLKKSKSSIARLEFSMKPTVEKSKRSPVALTGSDIPEQDVEKSLEKKAFAQLEQSIAGKQCSLEDKDEKGVTKLTYQISREFEDTPTTGDLNQMIRSVSGLGALDSRHTGQSLAPKDLQSTLGPMKLSAEESDRSPVYLIRQPVSETATCSGREYEAQSQEVEAYDTSAVESETKTGLEGSKVMDIHGTSDQKPESLDYDREEYNSPENSGLWIFPHNVGRLCITTAGNQGMKIIELQRSEANTHLEKEVFSESEILELQDGIHERNNIGNMPESGSSPEDSGNRLIGQAIKIAVILGFGVLVLLTRKKEPR</sequence>
<dbReference type="AlphaFoldDB" id="A0A2Z7AJA6"/>
<dbReference type="OrthoDB" id="1939272at2759"/>
<evidence type="ECO:0000313" key="4">
    <source>
        <dbReference type="Proteomes" id="UP000250235"/>
    </source>
</evidence>
<keyword evidence="4" id="KW-1185">Reference proteome</keyword>
<dbReference type="PANTHER" id="PTHR36810:SF1">
    <property type="entry name" value="OS05G0232200 PROTEIN"/>
    <property type="match status" value="1"/>
</dbReference>
<keyword evidence="2" id="KW-0812">Transmembrane</keyword>
<evidence type="ECO:0000256" key="1">
    <source>
        <dbReference type="SAM" id="MobiDB-lite"/>
    </source>
</evidence>
<accession>A0A2Z7AJA6</accession>
<feature type="region of interest" description="Disordered" evidence="1">
    <location>
        <begin position="544"/>
        <end position="581"/>
    </location>
</feature>
<name>A0A2Z7AJA6_9LAMI</name>